<dbReference type="SUPFAM" id="SSF55874">
    <property type="entry name" value="ATPase domain of HSP90 chaperone/DNA topoisomerase II/histidine kinase"/>
    <property type="match status" value="1"/>
</dbReference>
<evidence type="ECO:0000256" key="4">
    <source>
        <dbReference type="ARBA" id="ARBA00023012"/>
    </source>
</evidence>
<evidence type="ECO:0000256" key="1">
    <source>
        <dbReference type="ARBA" id="ARBA00000085"/>
    </source>
</evidence>
<dbReference type="EMBL" id="CP073078">
    <property type="protein sequence ID" value="QUD86443.1"/>
    <property type="molecule type" value="Genomic_DNA"/>
</dbReference>
<dbReference type="PANTHER" id="PTHR45339:SF1">
    <property type="entry name" value="HYBRID SIGNAL TRANSDUCTION HISTIDINE KINASE J"/>
    <property type="match status" value="1"/>
</dbReference>
<keyword evidence="7" id="KW-1133">Transmembrane helix</keyword>
<dbReference type="InterPro" id="IPR001789">
    <property type="entry name" value="Sig_transdc_resp-reg_receiver"/>
</dbReference>
<dbReference type="SUPFAM" id="SSF52172">
    <property type="entry name" value="CheY-like"/>
    <property type="match status" value="1"/>
</dbReference>
<keyword evidence="3 5" id="KW-0597">Phosphoprotein</keyword>
<dbReference type="Gene3D" id="3.30.565.10">
    <property type="entry name" value="Histidine kinase-like ATPase, C-terminal domain"/>
    <property type="match status" value="1"/>
</dbReference>
<dbReference type="Pfam" id="PF00512">
    <property type="entry name" value="HisKA"/>
    <property type="match status" value="1"/>
</dbReference>
<dbReference type="KEGG" id="caul:KCG34_15240"/>
<dbReference type="PANTHER" id="PTHR45339">
    <property type="entry name" value="HYBRID SIGNAL TRANSDUCTION HISTIDINE KINASE J"/>
    <property type="match status" value="1"/>
</dbReference>
<evidence type="ECO:0000256" key="5">
    <source>
        <dbReference type="PROSITE-ProRule" id="PRU00169"/>
    </source>
</evidence>
<feature type="region of interest" description="Disordered" evidence="6">
    <location>
        <begin position="445"/>
        <end position="469"/>
    </location>
</feature>
<evidence type="ECO:0000313" key="10">
    <source>
        <dbReference type="EMBL" id="QUD86443.1"/>
    </source>
</evidence>
<dbReference type="EC" id="2.7.13.3" evidence="2"/>
<dbReference type="CDD" id="cd17546">
    <property type="entry name" value="REC_hyHK_CKI1_RcsC-like"/>
    <property type="match status" value="1"/>
</dbReference>
<evidence type="ECO:0000259" key="9">
    <source>
        <dbReference type="PROSITE" id="PS50110"/>
    </source>
</evidence>
<dbReference type="InterPro" id="IPR003594">
    <property type="entry name" value="HATPase_dom"/>
</dbReference>
<dbReference type="SMART" id="SM00387">
    <property type="entry name" value="HATPase_c"/>
    <property type="match status" value="1"/>
</dbReference>
<evidence type="ECO:0000313" key="11">
    <source>
        <dbReference type="Proteomes" id="UP000676409"/>
    </source>
</evidence>
<dbReference type="Pfam" id="PF02518">
    <property type="entry name" value="HATPase_c"/>
    <property type="match status" value="1"/>
</dbReference>
<dbReference type="PROSITE" id="PS50110">
    <property type="entry name" value="RESPONSE_REGULATORY"/>
    <property type="match status" value="1"/>
</dbReference>
<dbReference type="Pfam" id="PF00072">
    <property type="entry name" value="Response_reg"/>
    <property type="match status" value="1"/>
</dbReference>
<keyword evidence="7" id="KW-0812">Transmembrane</keyword>
<protein>
    <recommendedName>
        <fullName evidence="2">histidine kinase</fullName>
        <ecNumber evidence="2">2.7.13.3</ecNumber>
    </recommendedName>
</protein>
<reference evidence="10" key="1">
    <citation type="submission" date="2021-04" db="EMBL/GenBank/DDBJ databases">
        <title>The complete genome sequence of Caulobacter sp. S6.</title>
        <authorList>
            <person name="Tang Y."/>
            <person name="Ouyang W."/>
            <person name="Liu Q."/>
            <person name="Huang B."/>
            <person name="Guo Z."/>
            <person name="Lei P."/>
        </authorList>
    </citation>
    <scope>NUCLEOTIDE SEQUENCE</scope>
    <source>
        <strain evidence="10">S6</strain>
    </source>
</reference>
<feature type="compositionally biased region" description="Basic and acidic residues" evidence="6">
    <location>
        <begin position="451"/>
        <end position="464"/>
    </location>
</feature>
<dbReference type="GO" id="GO:0000155">
    <property type="term" value="F:phosphorelay sensor kinase activity"/>
    <property type="evidence" value="ECO:0007669"/>
    <property type="project" value="InterPro"/>
</dbReference>
<evidence type="ECO:0000256" key="2">
    <source>
        <dbReference type="ARBA" id="ARBA00012438"/>
    </source>
</evidence>
<dbReference type="RefSeq" id="WP_211936495.1">
    <property type="nucleotide sequence ID" value="NZ_CP073078.1"/>
</dbReference>
<dbReference type="InterPro" id="IPR004358">
    <property type="entry name" value="Sig_transdc_His_kin-like_C"/>
</dbReference>
<evidence type="ECO:0000256" key="3">
    <source>
        <dbReference type="ARBA" id="ARBA00022553"/>
    </source>
</evidence>
<dbReference type="InterPro" id="IPR003661">
    <property type="entry name" value="HisK_dim/P_dom"/>
</dbReference>
<dbReference type="PROSITE" id="PS50109">
    <property type="entry name" value="HIS_KIN"/>
    <property type="match status" value="1"/>
</dbReference>
<dbReference type="AlphaFoldDB" id="A0A975FVX0"/>
<accession>A0A975FVX0</accession>
<name>A0A975FVX0_9CAUL</name>
<dbReference type="InterPro" id="IPR036890">
    <property type="entry name" value="HATPase_C_sf"/>
</dbReference>
<keyword evidence="4" id="KW-0902">Two-component regulatory system</keyword>
<feature type="transmembrane region" description="Helical" evidence="7">
    <location>
        <begin position="31"/>
        <end position="50"/>
    </location>
</feature>
<dbReference type="Gene3D" id="3.40.50.2300">
    <property type="match status" value="1"/>
</dbReference>
<sequence>MRPSAVEGALHPMSRQADSHTPELFRPLVRGYAFTAAAYFAALAPVHFAYHPLRVALVLAANALFDAVVCAWCGMRLRRPQPSRRSLELSAFLLNLLFATSLLLSLKLAYTAQDLVYLPVLALGFAIASPSPRVLFASLGLLLVLLIGVGHWPDVARYAFVFAVSAYGASAASLLIHGAVRRQTQARLQAETLGIELEKESATNRALAVEAQAASTAKSDFLANMSHELRTPLNGVIAVADMLASTRLDAKQRELVDLISESGRMLEVLLSDLLDISKIESGKIVLDSEPFNLRRAAVSVCELFRQRAEAKGLAFEVAVAPETDRIFLGDELRLKQILANLVSNAIKFTEAGAVRIEAVIGDGANGEADLDISVSDTGIGFDEALRARLFERFEQADQSISRRFGGAGLGLAITASLVELMGATIQVQSAPGDGSRFSIRAPLRPASPEAEAARAEANQRRTSPDHAQQSQLMALVAEDNLTNQRVIQLLLEAAGVGFRIVENGRQAVAAWRDEPFDFVLMDMQMPIMDGLTAVREIRAIEQARGNGRIPIAMVTANAMQTHLEAAIEAGADTVIVKPMTAESFLYGLSQILPEV</sequence>
<dbReference type="Proteomes" id="UP000676409">
    <property type="component" value="Chromosome"/>
</dbReference>
<dbReference type="FunFam" id="3.30.565.10:FF:000010">
    <property type="entry name" value="Sensor histidine kinase RcsC"/>
    <property type="match status" value="1"/>
</dbReference>
<keyword evidence="7" id="KW-0472">Membrane</keyword>
<comment type="catalytic activity">
    <reaction evidence="1">
        <text>ATP + protein L-histidine = ADP + protein N-phospho-L-histidine.</text>
        <dbReference type="EC" id="2.7.13.3"/>
    </reaction>
</comment>
<feature type="domain" description="Response regulatory" evidence="9">
    <location>
        <begin position="473"/>
        <end position="592"/>
    </location>
</feature>
<dbReference type="PRINTS" id="PR00344">
    <property type="entry name" value="BCTRLSENSOR"/>
</dbReference>
<dbReference type="SUPFAM" id="SSF47384">
    <property type="entry name" value="Homodimeric domain of signal transducing histidine kinase"/>
    <property type="match status" value="1"/>
</dbReference>
<evidence type="ECO:0000256" key="7">
    <source>
        <dbReference type="SAM" id="Phobius"/>
    </source>
</evidence>
<keyword evidence="11" id="KW-1185">Reference proteome</keyword>
<feature type="transmembrane region" description="Helical" evidence="7">
    <location>
        <begin position="87"/>
        <end position="104"/>
    </location>
</feature>
<dbReference type="InterPro" id="IPR036097">
    <property type="entry name" value="HisK_dim/P_sf"/>
</dbReference>
<feature type="transmembrane region" description="Helical" evidence="7">
    <location>
        <begin position="134"/>
        <end position="152"/>
    </location>
</feature>
<dbReference type="CDD" id="cd16922">
    <property type="entry name" value="HATPase_EvgS-ArcB-TorS-like"/>
    <property type="match status" value="1"/>
</dbReference>
<feature type="transmembrane region" description="Helical" evidence="7">
    <location>
        <begin position="158"/>
        <end position="180"/>
    </location>
</feature>
<dbReference type="CDD" id="cd00082">
    <property type="entry name" value="HisKA"/>
    <property type="match status" value="1"/>
</dbReference>
<dbReference type="SMART" id="SM00448">
    <property type="entry name" value="REC"/>
    <property type="match status" value="1"/>
</dbReference>
<feature type="domain" description="Histidine kinase" evidence="8">
    <location>
        <begin position="224"/>
        <end position="445"/>
    </location>
</feature>
<dbReference type="Gene3D" id="1.10.287.130">
    <property type="match status" value="1"/>
</dbReference>
<evidence type="ECO:0000256" key="6">
    <source>
        <dbReference type="SAM" id="MobiDB-lite"/>
    </source>
</evidence>
<evidence type="ECO:0000259" key="8">
    <source>
        <dbReference type="PROSITE" id="PS50109"/>
    </source>
</evidence>
<feature type="modified residue" description="4-aspartylphosphate" evidence="5">
    <location>
        <position position="522"/>
    </location>
</feature>
<dbReference type="InterPro" id="IPR011006">
    <property type="entry name" value="CheY-like_superfamily"/>
</dbReference>
<dbReference type="InterPro" id="IPR005467">
    <property type="entry name" value="His_kinase_dom"/>
</dbReference>
<gene>
    <name evidence="10" type="ORF">KCG34_15240</name>
</gene>
<organism evidence="10 11">
    <name type="scientific">Phenylobacterium montanum</name>
    <dbReference type="NCBI Taxonomy" id="2823693"/>
    <lineage>
        <taxon>Bacteria</taxon>
        <taxon>Pseudomonadati</taxon>
        <taxon>Pseudomonadota</taxon>
        <taxon>Alphaproteobacteria</taxon>
        <taxon>Caulobacterales</taxon>
        <taxon>Caulobacteraceae</taxon>
        <taxon>Phenylobacterium</taxon>
    </lineage>
</organism>
<feature type="transmembrane region" description="Helical" evidence="7">
    <location>
        <begin position="56"/>
        <end position="75"/>
    </location>
</feature>
<dbReference type="SMART" id="SM00388">
    <property type="entry name" value="HisKA"/>
    <property type="match status" value="1"/>
</dbReference>
<proteinExistence type="predicted"/>